<keyword evidence="6" id="KW-0106">Calcium</keyword>
<dbReference type="PROSITE" id="PS00523">
    <property type="entry name" value="SULFATASE_1"/>
    <property type="match status" value="1"/>
</dbReference>
<evidence type="ECO:0000313" key="11">
    <source>
        <dbReference type="Proteomes" id="UP000190774"/>
    </source>
</evidence>
<feature type="signal peptide" evidence="8">
    <location>
        <begin position="1"/>
        <end position="18"/>
    </location>
</feature>
<dbReference type="InterPro" id="IPR035874">
    <property type="entry name" value="IDS"/>
</dbReference>
<accession>A0A1T4Z4T2</accession>
<evidence type="ECO:0000256" key="3">
    <source>
        <dbReference type="ARBA" id="ARBA00022723"/>
    </source>
</evidence>
<dbReference type="PANTHER" id="PTHR45953:SF1">
    <property type="entry name" value="IDURONATE 2-SULFATASE"/>
    <property type="match status" value="1"/>
</dbReference>
<evidence type="ECO:0000256" key="1">
    <source>
        <dbReference type="ARBA" id="ARBA00001913"/>
    </source>
</evidence>
<dbReference type="InterPro" id="IPR024607">
    <property type="entry name" value="Sulfatase_CS"/>
</dbReference>
<dbReference type="EMBL" id="FUYE01000033">
    <property type="protein sequence ID" value="SKB09062.1"/>
    <property type="molecule type" value="Genomic_DNA"/>
</dbReference>
<sequence length="508" mass="55188">MHLRLTALFLLAAAPLQAAKPNILMICVDDLKPNIACFGDTTAVTPNMDALAKRGVLFEKAYCNQAVCSPSRNSLMTGLRPQNLGIYELSTHFRKAAPDAVTMTQYFMKQGYKAEGMGKILHVGHGNIDDAASWSVPSWKPKAPTYINPESTATTRDAKFGSDRGWATESAETGDETYADGLVALEAVKRIETAAKTPEQPFFIAVGFIRPHLPFVAPKKYWDLYDPAKLPMPQVKEAPKGAPEYAPQYGGELRQYSDMPRTGPIDDTMTRNLIHGYYAATSYTDAQIGKVLKALDASGQAENTIILLWGDHGWHLGDHSMWCKHTNYEQAARIPVIVSAPGKPAGVKTASLIETVDIYPTLCELAGLPAPTGLDGKSFASVIADPSTKTRDSVIHVYPRNSLLGRAIRTDRYRLVEWKKAGGSEPADALELYDYQDDPLETQNLASERPEVVKDMLAILATHPEAKPQFKAPGGAAKDAQPGKKKKGQGQGKGQAKAPGAAKKKQAE</sequence>
<evidence type="ECO:0000256" key="7">
    <source>
        <dbReference type="SAM" id="MobiDB-lite"/>
    </source>
</evidence>
<keyword evidence="3" id="KW-0479">Metal-binding</keyword>
<evidence type="ECO:0000256" key="4">
    <source>
        <dbReference type="ARBA" id="ARBA00022729"/>
    </source>
</evidence>
<feature type="region of interest" description="Disordered" evidence="7">
    <location>
        <begin position="145"/>
        <end position="173"/>
    </location>
</feature>
<protein>
    <submittedName>
        <fullName evidence="10">Iduronate 2-sulfatase</fullName>
    </submittedName>
</protein>
<feature type="chain" id="PRO_5012684977" evidence="8">
    <location>
        <begin position="19"/>
        <end position="508"/>
    </location>
</feature>
<comment type="cofactor">
    <cofactor evidence="1">
        <name>Ca(2+)</name>
        <dbReference type="ChEBI" id="CHEBI:29108"/>
    </cofactor>
</comment>
<evidence type="ECO:0000256" key="8">
    <source>
        <dbReference type="SAM" id="SignalP"/>
    </source>
</evidence>
<keyword evidence="4 8" id="KW-0732">Signal</keyword>
<comment type="similarity">
    <text evidence="2">Belongs to the sulfatase family.</text>
</comment>
<dbReference type="GO" id="GO:0004423">
    <property type="term" value="F:iduronate-2-sulfatase activity"/>
    <property type="evidence" value="ECO:0007669"/>
    <property type="project" value="InterPro"/>
</dbReference>
<keyword evidence="5" id="KW-0378">Hydrolase</keyword>
<feature type="region of interest" description="Disordered" evidence="7">
    <location>
        <begin position="464"/>
        <end position="508"/>
    </location>
</feature>
<dbReference type="GO" id="GO:0046872">
    <property type="term" value="F:metal ion binding"/>
    <property type="evidence" value="ECO:0007669"/>
    <property type="project" value="UniProtKB-KW"/>
</dbReference>
<keyword evidence="11" id="KW-1185">Reference proteome</keyword>
<dbReference type="InterPro" id="IPR000917">
    <property type="entry name" value="Sulfatase_N"/>
</dbReference>
<dbReference type="Gene3D" id="3.40.720.10">
    <property type="entry name" value="Alkaline Phosphatase, subunit A"/>
    <property type="match status" value="1"/>
</dbReference>
<gene>
    <name evidence="10" type="ORF">SAMN02745166_05085</name>
</gene>
<name>A0A1T4Z4T2_9BACT</name>
<reference evidence="11" key="1">
    <citation type="submission" date="2017-02" db="EMBL/GenBank/DDBJ databases">
        <authorList>
            <person name="Varghese N."/>
            <person name="Submissions S."/>
        </authorList>
    </citation>
    <scope>NUCLEOTIDE SEQUENCE [LARGE SCALE GENOMIC DNA]</scope>
    <source>
        <strain evidence="11">ATCC 700200</strain>
    </source>
</reference>
<organism evidence="10 11">
    <name type="scientific">Prosthecobacter debontii</name>
    <dbReference type="NCBI Taxonomy" id="48467"/>
    <lineage>
        <taxon>Bacteria</taxon>
        <taxon>Pseudomonadati</taxon>
        <taxon>Verrucomicrobiota</taxon>
        <taxon>Verrucomicrobiia</taxon>
        <taxon>Verrucomicrobiales</taxon>
        <taxon>Verrucomicrobiaceae</taxon>
        <taxon>Prosthecobacter</taxon>
    </lineage>
</organism>
<dbReference type="Pfam" id="PF00884">
    <property type="entry name" value="Sulfatase"/>
    <property type="match status" value="1"/>
</dbReference>
<dbReference type="RefSeq" id="WP_078816185.1">
    <property type="nucleotide sequence ID" value="NZ_FUYE01000033.1"/>
</dbReference>
<evidence type="ECO:0000313" key="10">
    <source>
        <dbReference type="EMBL" id="SKB09062.1"/>
    </source>
</evidence>
<dbReference type="GO" id="GO:0005737">
    <property type="term" value="C:cytoplasm"/>
    <property type="evidence" value="ECO:0007669"/>
    <property type="project" value="TreeGrafter"/>
</dbReference>
<dbReference type="AlphaFoldDB" id="A0A1T4Z4T2"/>
<evidence type="ECO:0000256" key="6">
    <source>
        <dbReference type="ARBA" id="ARBA00022837"/>
    </source>
</evidence>
<dbReference type="PANTHER" id="PTHR45953">
    <property type="entry name" value="IDURONATE 2-SULFATASE"/>
    <property type="match status" value="1"/>
</dbReference>
<dbReference type="CDD" id="cd16030">
    <property type="entry name" value="iduronate-2-sulfatase"/>
    <property type="match status" value="1"/>
</dbReference>
<evidence type="ECO:0000256" key="2">
    <source>
        <dbReference type="ARBA" id="ARBA00008779"/>
    </source>
</evidence>
<proteinExistence type="inferred from homology"/>
<feature type="domain" description="Sulfatase N-terminal" evidence="9">
    <location>
        <begin position="21"/>
        <end position="367"/>
    </location>
</feature>
<dbReference type="InterPro" id="IPR017850">
    <property type="entry name" value="Alkaline_phosphatase_core_sf"/>
</dbReference>
<evidence type="ECO:0000256" key="5">
    <source>
        <dbReference type="ARBA" id="ARBA00022801"/>
    </source>
</evidence>
<dbReference type="Proteomes" id="UP000190774">
    <property type="component" value="Unassembled WGS sequence"/>
</dbReference>
<dbReference type="OrthoDB" id="9803751at2"/>
<dbReference type="SUPFAM" id="SSF53649">
    <property type="entry name" value="Alkaline phosphatase-like"/>
    <property type="match status" value="1"/>
</dbReference>
<evidence type="ECO:0000259" key="9">
    <source>
        <dbReference type="Pfam" id="PF00884"/>
    </source>
</evidence>
<feature type="compositionally biased region" description="Low complexity" evidence="7">
    <location>
        <begin position="471"/>
        <end position="480"/>
    </location>
</feature>